<dbReference type="Proteomes" id="UP000198967">
    <property type="component" value="Unassembled WGS sequence"/>
</dbReference>
<keyword evidence="1" id="KW-0472">Membrane</keyword>
<dbReference type="RefSeq" id="WP_093089249.1">
    <property type="nucleotide sequence ID" value="NZ_FNBE01000020.1"/>
</dbReference>
<proteinExistence type="predicted"/>
<name>A0A1G8ANB2_PSEOR</name>
<sequence length="90" mass="9587">MLNSRERAQLRAIETALWLQDPAFCRLLTTGRVRSAAPRRFALALLVLGVVGLLLAMTVLSTLGVAVSVVLALVGGGLWLWFSGAVTPGR</sequence>
<evidence type="ECO:0000313" key="2">
    <source>
        <dbReference type="EMBL" id="SDH22404.1"/>
    </source>
</evidence>
<dbReference type="InterPro" id="IPR021401">
    <property type="entry name" value="DUF3040"/>
</dbReference>
<dbReference type="EMBL" id="FNBE01000020">
    <property type="protein sequence ID" value="SDH22404.1"/>
    <property type="molecule type" value="Genomic_DNA"/>
</dbReference>
<evidence type="ECO:0008006" key="4">
    <source>
        <dbReference type="Google" id="ProtNLM"/>
    </source>
</evidence>
<feature type="transmembrane region" description="Helical" evidence="1">
    <location>
        <begin position="41"/>
        <end position="60"/>
    </location>
</feature>
<dbReference type="Pfam" id="PF11239">
    <property type="entry name" value="DUF3040"/>
    <property type="match status" value="1"/>
</dbReference>
<keyword evidence="1" id="KW-1133">Transmembrane helix</keyword>
<evidence type="ECO:0000313" key="3">
    <source>
        <dbReference type="Proteomes" id="UP000198967"/>
    </source>
</evidence>
<accession>A0A1G8ANB2</accession>
<keyword evidence="1" id="KW-0812">Transmembrane</keyword>
<reference evidence="2 3" key="1">
    <citation type="submission" date="2016-10" db="EMBL/GenBank/DDBJ databases">
        <authorList>
            <person name="de Groot N.N."/>
        </authorList>
    </citation>
    <scope>NUCLEOTIDE SEQUENCE [LARGE SCALE GENOMIC DNA]</scope>
    <source>
        <strain evidence="2 3">CGMCC 4.3143</strain>
    </source>
</reference>
<organism evidence="2 3">
    <name type="scientific">Pseudonocardia oroxyli</name>
    <dbReference type="NCBI Taxonomy" id="366584"/>
    <lineage>
        <taxon>Bacteria</taxon>
        <taxon>Bacillati</taxon>
        <taxon>Actinomycetota</taxon>
        <taxon>Actinomycetes</taxon>
        <taxon>Pseudonocardiales</taxon>
        <taxon>Pseudonocardiaceae</taxon>
        <taxon>Pseudonocardia</taxon>
    </lineage>
</organism>
<protein>
    <recommendedName>
        <fullName evidence="4">DUF3040 domain-containing protein</fullName>
    </recommendedName>
</protein>
<gene>
    <name evidence="2" type="ORF">SAMN05216377_120101</name>
</gene>
<keyword evidence="3" id="KW-1185">Reference proteome</keyword>
<evidence type="ECO:0000256" key="1">
    <source>
        <dbReference type="SAM" id="Phobius"/>
    </source>
</evidence>
<dbReference type="STRING" id="366584.SAMN05216377_120101"/>
<dbReference type="AlphaFoldDB" id="A0A1G8ANB2"/>
<feature type="transmembrane region" description="Helical" evidence="1">
    <location>
        <begin position="66"/>
        <end position="86"/>
    </location>
</feature>